<name>A0A2H3AND6_9AGAR</name>
<accession>A0A2H3AND6</accession>
<dbReference type="InterPro" id="IPR046496">
    <property type="entry name" value="DUF6589"/>
</dbReference>
<evidence type="ECO:0000259" key="1">
    <source>
        <dbReference type="Pfam" id="PF20231"/>
    </source>
</evidence>
<dbReference type="Proteomes" id="UP000218334">
    <property type="component" value="Unassembled WGS sequence"/>
</dbReference>
<protein>
    <recommendedName>
        <fullName evidence="1">DUF6589 domain-containing protein</fullName>
    </recommendedName>
</protein>
<sequence length="164" mass="18695">DAIKAGDPGRVILVLKVRRTKYTYEMLHIIHNITHVWPKGIRDIALKNWLVNTTGRSYAFVEVDLMQEHMNYWIKMISPCVDILRHLTKSLNSVLGTNQGSRHAPPDLSKDIAAIMKSLKDHHVYQIKKGRVLDDDDTPVKDIIAAGLKELTDSVSNPLKEYKE</sequence>
<evidence type="ECO:0000313" key="3">
    <source>
        <dbReference type="Proteomes" id="UP000218334"/>
    </source>
</evidence>
<organism evidence="2 3">
    <name type="scientific">Armillaria solidipes</name>
    <dbReference type="NCBI Taxonomy" id="1076256"/>
    <lineage>
        <taxon>Eukaryota</taxon>
        <taxon>Fungi</taxon>
        <taxon>Dikarya</taxon>
        <taxon>Basidiomycota</taxon>
        <taxon>Agaricomycotina</taxon>
        <taxon>Agaricomycetes</taxon>
        <taxon>Agaricomycetidae</taxon>
        <taxon>Agaricales</taxon>
        <taxon>Marasmiineae</taxon>
        <taxon>Physalacriaceae</taxon>
        <taxon>Armillaria</taxon>
    </lineage>
</organism>
<dbReference type="AlphaFoldDB" id="A0A2H3AND6"/>
<evidence type="ECO:0000313" key="2">
    <source>
        <dbReference type="EMBL" id="PBK60341.1"/>
    </source>
</evidence>
<proteinExistence type="predicted"/>
<feature type="domain" description="DUF6589" evidence="1">
    <location>
        <begin position="1"/>
        <end position="103"/>
    </location>
</feature>
<feature type="non-terminal residue" evidence="2">
    <location>
        <position position="164"/>
    </location>
</feature>
<dbReference type="STRING" id="1076256.A0A2H3AND6"/>
<dbReference type="EMBL" id="KZ293488">
    <property type="protein sequence ID" value="PBK60341.1"/>
    <property type="molecule type" value="Genomic_DNA"/>
</dbReference>
<keyword evidence="3" id="KW-1185">Reference proteome</keyword>
<dbReference type="Pfam" id="PF20231">
    <property type="entry name" value="DUF6589"/>
    <property type="match status" value="1"/>
</dbReference>
<reference evidence="3" key="1">
    <citation type="journal article" date="2017" name="Nat. Ecol. Evol.">
        <title>Genome expansion and lineage-specific genetic innovations in the forest pathogenic fungi Armillaria.</title>
        <authorList>
            <person name="Sipos G."/>
            <person name="Prasanna A.N."/>
            <person name="Walter M.C."/>
            <person name="O'Connor E."/>
            <person name="Balint B."/>
            <person name="Krizsan K."/>
            <person name="Kiss B."/>
            <person name="Hess J."/>
            <person name="Varga T."/>
            <person name="Slot J."/>
            <person name="Riley R."/>
            <person name="Boka B."/>
            <person name="Rigling D."/>
            <person name="Barry K."/>
            <person name="Lee J."/>
            <person name="Mihaltcheva S."/>
            <person name="LaButti K."/>
            <person name="Lipzen A."/>
            <person name="Waldron R."/>
            <person name="Moloney N.M."/>
            <person name="Sperisen C."/>
            <person name="Kredics L."/>
            <person name="Vagvoelgyi C."/>
            <person name="Patrignani A."/>
            <person name="Fitzpatrick D."/>
            <person name="Nagy I."/>
            <person name="Doyle S."/>
            <person name="Anderson J.B."/>
            <person name="Grigoriev I.V."/>
            <person name="Gueldener U."/>
            <person name="Muensterkoetter M."/>
            <person name="Nagy L.G."/>
        </authorList>
    </citation>
    <scope>NUCLEOTIDE SEQUENCE [LARGE SCALE GENOMIC DNA]</scope>
    <source>
        <strain evidence="3">28-4</strain>
    </source>
</reference>
<feature type="non-terminal residue" evidence="2">
    <location>
        <position position="1"/>
    </location>
</feature>
<gene>
    <name evidence="2" type="ORF">ARMSODRAFT_856122</name>
</gene>